<reference evidence="2" key="1">
    <citation type="submission" date="2014-09" db="EMBL/GenBank/DDBJ databases">
        <authorList>
            <person name="Magalhaes I.L.F."/>
            <person name="Oliveira U."/>
            <person name="Santos F.R."/>
            <person name="Vidigal T.H.D.A."/>
            <person name="Brescovit A.D."/>
            <person name="Santos A.J."/>
        </authorList>
    </citation>
    <scope>NUCLEOTIDE SEQUENCE</scope>
    <source>
        <tissue evidence="2">Shoot tissue taken approximately 20 cm above the soil surface</tissue>
    </source>
</reference>
<proteinExistence type="predicted"/>
<keyword evidence="1" id="KW-1133">Transmembrane helix</keyword>
<evidence type="ECO:0000256" key="1">
    <source>
        <dbReference type="SAM" id="Phobius"/>
    </source>
</evidence>
<feature type="transmembrane region" description="Helical" evidence="1">
    <location>
        <begin position="12"/>
        <end position="30"/>
    </location>
</feature>
<organism evidence="2">
    <name type="scientific">Arundo donax</name>
    <name type="common">Giant reed</name>
    <name type="synonym">Donax arundinaceus</name>
    <dbReference type="NCBI Taxonomy" id="35708"/>
    <lineage>
        <taxon>Eukaryota</taxon>
        <taxon>Viridiplantae</taxon>
        <taxon>Streptophyta</taxon>
        <taxon>Embryophyta</taxon>
        <taxon>Tracheophyta</taxon>
        <taxon>Spermatophyta</taxon>
        <taxon>Magnoliopsida</taxon>
        <taxon>Liliopsida</taxon>
        <taxon>Poales</taxon>
        <taxon>Poaceae</taxon>
        <taxon>PACMAD clade</taxon>
        <taxon>Arundinoideae</taxon>
        <taxon>Arundineae</taxon>
        <taxon>Arundo</taxon>
    </lineage>
</organism>
<dbReference type="EMBL" id="GBRH01230991">
    <property type="protein sequence ID" value="JAD66904.1"/>
    <property type="molecule type" value="Transcribed_RNA"/>
</dbReference>
<reference evidence="2" key="2">
    <citation type="journal article" date="2015" name="Data Brief">
        <title>Shoot transcriptome of the giant reed, Arundo donax.</title>
        <authorList>
            <person name="Barrero R.A."/>
            <person name="Guerrero F.D."/>
            <person name="Moolhuijzen P."/>
            <person name="Goolsby J.A."/>
            <person name="Tidwell J."/>
            <person name="Bellgard S.E."/>
            <person name="Bellgard M.I."/>
        </authorList>
    </citation>
    <scope>NUCLEOTIDE SEQUENCE</scope>
    <source>
        <tissue evidence="2">Shoot tissue taken approximately 20 cm above the soil surface</tissue>
    </source>
</reference>
<name>A0A0A9BS58_ARUDO</name>
<dbReference type="AlphaFoldDB" id="A0A0A9BS58"/>
<keyword evidence="1" id="KW-0812">Transmembrane</keyword>
<accession>A0A0A9BS58</accession>
<sequence length="45" mass="5364">MFHVHKPPKLWKLLLIVNFLFSFLVPFIQYCVFDVGFYTVSCLLV</sequence>
<protein>
    <submittedName>
        <fullName evidence="2">Uncharacterized protein</fullName>
    </submittedName>
</protein>
<keyword evidence="1" id="KW-0472">Membrane</keyword>
<evidence type="ECO:0000313" key="2">
    <source>
        <dbReference type="EMBL" id="JAD66904.1"/>
    </source>
</evidence>